<feature type="binding site" evidence="6">
    <location>
        <begin position="203"/>
        <end position="207"/>
    </location>
    <ligand>
        <name>AMP</name>
        <dbReference type="ChEBI" id="CHEBI:456215"/>
    </ligand>
</feature>
<dbReference type="GO" id="GO:0005524">
    <property type="term" value="F:ATP binding"/>
    <property type="evidence" value="ECO:0007669"/>
    <property type="project" value="UniProtKB-KW"/>
</dbReference>
<gene>
    <name evidence="8" type="primary">nnrD_2</name>
    <name evidence="6" type="synonym">nnrD</name>
    <name evidence="8" type="ORF">BHAOGJBA_3742</name>
</gene>
<name>A0AAV4ZPS6_9HYPH</name>
<dbReference type="AlphaFoldDB" id="A0AAV4ZPS6"/>
<dbReference type="SUPFAM" id="SSF53613">
    <property type="entry name" value="Ribokinase-like"/>
    <property type="match status" value="1"/>
</dbReference>
<sequence length="277" mass="28047">MDACIPVTPHLLRERGLPPPEADSKDARGRVLVVAGCLEVPGAILLSAEAALRAGAGKVRIATCRDLAVPVGLAMPEARVLALPQSPDGRVSAEAAGVVIEQARACDAALIGPGMMDDGETSGLVRALLADPPAGALVLDAGAMAALAGDPARTHRLERPAVITPHAGEMARLLGVERSAIEADPLAAAREAAARFRTVTVMKGAQTHIVVPDGEAYLHVAGHAGLATAGSGDVLAGLIAGLLARGTGPGEAALWGVYLHGAAGRRLGLRRRRLPGA</sequence>
<dbReference type="NCBIfam" id="TIGR00196">
    <property type="entry name" value="yjeF_cterm"/>
    <property type="match status" value="1"/>
</dbReference>
<accession>A0AAV4ZPS6</accession>
<comment type="cofactor">
    <cofactor evidence="6">
        <name>Mg(2+)</name>
        <dbReference type="ChEBI" id="CHEBI:18420"/>
    </cofactor>
</comment>
<dbReference type="Proteomes" id="UP001055247">
    <property type="component" value="Unassembled WGS sequence"/>
</dbReference>
<comment type="function">
    <text evidence="6">Catalyzes the dehydration of the S-form of NAD(P)HX at the expense of ADP, which is converted to AMP. Together with NAD(P)HX epimerase, which catalyzes the epimerization of the S- and R-forms, the enzyme allows the repair of both epimers of NAD(P)HX, a damaged form of NAD(P)H that is a result of enzymatic or heat-dependent hydration.</text>
</comment>
<keyword evidence="4 6" id="KW-0520">NAD</keyword>
<dbReference type="EMBL" id="BPQO01000016">
    <property type="protein sequence ID" value="GJD90207.1"/>
    <property type="molecule type" value="Genomic_DNA"/>
</dbReference>
<feature type="domain" description="YjeF C-terminal" evidence="7">
    <location>
        <begin position="8"/>
        <end position="277"/>
    </location>
</feature>
<evidence type="ECO:0000256" key="5">
    <source>
        <dbReference type="ARBA" id="ARBA00023239"/>
    </source>
</evidence>
<dbReference type="PROSITE" id="PS51383">
    <property type="entry name" value="YJEF_C_3"/>
    <property type="match status" value="1"/>
</dbReference>
<protein>
    <recommendedName>
        <fullName evidence="6">ADP-dependent (S)-NAD(P)H-hydrate dehydratase</fullName>
        <ecNumber evidence="6">4.2.1.136</ecNumber>
    </recommendedName>
    <alternativeName>
        <fullName evidence="6">ADP-dependent NAD(P)HX dehydratase</fullName>
    </alternativeName>
</protein>
<comment type="similarity">
    <text evidence="6">Belongs to the NnrD/CARKD family.</text>
</comment>
<dbReference type="GO" id="GO:0110051">
    <property type="term" value="P:metabolite repair"/>
    <property type="evidence" value="ECO:0007669"/>
    <property type="project" value="TreeGrafter"/>
</dbReference>
<keyword evidence="9" id="KW-1185">Reference proteome</keyword>
<feature type="binding site" evidence="6">
    <location>
        <position position="114"/>
    </location>
    <ligand>
        <name>(6S)-NADPHX</name>
        <dbReference type="ChEBI" id="CHEBI:64076"/>
    </ligand>
</feature>
<keyword evidence="1 6" id="KW-0547">Nucleotide-binding</keyword>
<feature type="binding site" evidence="6">
    <location>
        <position position="43"/>
    </location>
    <ligand>
        <name>(6S)-NADPHX</name>
        <dbReference type="ChEBI" id="CHEBI:64076"/>
    </ligand>
</feature>
<reference evidence="8" key="1">
    <citation type="journal article" date="2016" name="Front. Microbiol.">
        <title>Genome Sequence of the Piezophilic, Mesophilic Sulfate-Reducing Bacterium Desulfovibrio indicus J2T.</title>
        <authorList>
            <person name="Cao J."/>
            <person name="Maignien L."/>
            <person name="Shao Z."/>
            <person name="Alain K."/>
            <person name="Jebbar M."/>
        </authorList>
    </citation>
    <scope>NUCLEOTIDE SEQUENCE</scope>
    <source>
        <strain evidence="8">DSM 16372</strain>
    </source>
</reference>
<evidence type="ECO:0000313" key="9">
    <source>
        <dbReference type="Proteomes" id="UP001055247"/>
    </source>
</evidence>
<comment type="catalytic activity">
    <reaction evidence="6">
        <text>(6S)-NADPHX + ADP = AMP + phosphate + NADPH + H(+)</text>
        <dbReference type="Rhea" id="RHEA:32235"/>
        <dbReference type="ChEBI" id="CHEBI:15378"/>
        <dbReference type="ChEBI" id="CHEBI:43474"/>
        <dbReference type="ChEBI" id="CHEBI:57783"/>
        <dbReference type="ChEBI" id="CHEBI:64076"/>
        <dbReference type="ChEBI" id="CHEBI:456215"/>
        <dbReference type="ChEBI" id="CHEBI:456216"/>
        <dbReference type="EC" id="4.2.1.136"/>
    </reaction>
</comment>
<dbReference type="Pfam" id="PF01256">
    <property type="entry name" value="Carb_kinase"/>
    <property type="match status" value="1"/>
</dbReference>
<dbReference type="GO" id="GO:0046496">
    <property type="term" value="P:nicotinamide nucleotide metabolic process"/>
    <property type="evidence" value="ECO:0007669"/>
    <property type="project" value="UniProtKB-UniRule"/>
</dbReference>
<dbReference type="InterPro" id="IPR000631">
    <property type="entry name" value="CARKD"/>
</dbReference>
<organism evidence="8 9">
    <name type="scientific">Methylobacterium hispanicum</name>
    <dbReference type="NCBI Taxonomy" id="270350"/>
    <lineage>
        <taxon>Bacteria</taxon>
        <taxon>Pseudomonadati</taxon>
        <taxon>Pseudomonadota</taxon>
        <taxon>Alphaproteobacteria</taxon>
        <taxon>Hyphomicrobiales</taxon>
        <taxon>Methylobacteriaceae</taxon>
        <taxon>Methylobacterium</taxon>
    </lineage>
</organism>
<evidence type="ECO:0000256" key="1">
    <source>
        <dbReference type="ARBA" id="ARBA00022741"/>
    </source>
</evidence>
<reference evidence="8" key="2">
    <citation type="submission" date="2021-08" db="EMBL/GenBank/DDBJ databases">
        <authorList>
            <person name="Tani A."/>
            <person name="Ola A."/>
            <person name="Ogura Y."/>
            <person name="Katsura K."/>
            <person name="Hayashi T."/>
        </authorList>
    </citation>
    <scope>NUCLEOTIDE SEQUENCE</scope>
    <source>
        <strain evidence="8">DSM 16372</strain>
    </source>
</reference>
<evidence type="ECO:0000259" key="7">
    <source>
        <dbReference type="PROSITE" id="PS51383"/>
    </source>
</evidence>
<dbReference type="EC" id="4.2.1.136" evidence="6"/>
<keyword evidence="3 6" id="KW-0521">NADP</keyword>
<dbReference type="RefSeq" id="WP_238230553.1">
    <property type="nucleotide sequence ID" value="NZ_BPQO01000016.1"/>
</dbReference>
<comment type="catalytic activity">
    <reaction evidence="6">
        <text>(6S)-NADHX + ADP = AMP + phosphate + NADH + H(+)</text>
        <dbReference type="Rhea" id="RHEA:32223"/>
        <dbReference type="ChEBI" id="CHEBI:15378"/>
        <dbReference type="ChEBI" id="CHEBI:43474"/>
        <dbReference type="ChEBI" id="CHEBI:57945"/>
        <dbReference type="ChEBI" id="CHEBI:64074"/>
        <dbReference type="ChEBI" id="CHEBI:456215"/>
        <dbReference type="ChEBI" id="CHEBI:456216"/>
        <dbReference type="EC" id="4.2.1.136"/>
    </reaction>
</comment>
<evidence type="ECO:0000256" key="3">
    <source>
        <dbReference type="ARBA" id="ARBA00022857"/>
    </source>
</evidence>
<dbReference type="HAMAP" id="MF_01965">
    <property type="entry name" value="NADHX_dehydratase"/>
    <property type="match status" value="1"/>
</dbReference>
<evidence type="ECO:0000256" key="6">
    <source>
        <dbReference type="HAMAP-Rule" id="MF_01965"/>
    </source>
</evidence>
<keyword evidence="5 6" id="KW-0456">Lyase</keyword>
<dbReference type="InterPro" id="IPR017953">
    <property type="entry name" value="Carbohydrate_kinase_pred_CS"/>
</dbReference>
<feature type="binding site" evidence="6">
    <location>
        <position position="233"/>
    </location>
    <ligand>
        <name>(6S)-NADPHX</name>
        <dbReference type="ChEBI" id="CHEBI:64076"/>
    </ligand>
</feature>
<dbReference type="CDD" id="cd01171">
    <property type="entry name" value="YXKO-related"/>
    <property type="match status" value="1"/>
</dbReference>
<keyword evidence="2 6" id="KW-0067">ATP-binding</keyword>
<dbReference type="PANTHER" id="PTHR12592:SF0">
    <property type="entry name" value="ATP-DEPENDENT (S)-NAD(P)H-HYDRATE DEHYDRATASE"/>
    <property type="match status" value="1"/>
</dbReference>
<dbReference type="Gene3D" id="3.40.1190.20">
    <property type="match status" value="1"/>
</dbReference>
<comment type="caution">
    <text evidence="8">The sequence shown here is derived from an EMBL/GenBank/DDBJ whole genome shotgun (WGS) entry which is preliminary data.</text>
</comment>
<proteinExistence type="inferred from homology"/>
<evidence type="ECO:0000256" key="2">
    <source>
        <dbReference type="ARBA" id="ARBA00022840"/>
    </source>
</evidence>
<dbReference type="GO" id="GO:0052855">
    <property type="term" value="F:ADP-dependent NAD(P)H-hydrate dehydratase activity"/>
    <property type="evidence" value="ECO:0007669"/>
    <property type="project" value="UniProtKB-UniRule"/>
</dbReference>
<evidence type="ECO:0000313" key="8">
    <source>
        <dbReference type="EMBL" id="GJD90207.1"/>
    </source>
</evidence>
<dbReference type="PANTHER" id="PTHR12592">
    <property type="entry name" value="ATP-DEPENDENT (S)-NAD(P)H-HYDRATE DEHYDRATASE FAMILY MEMBER"/>
    <property type="match status" value="1"/>
</dbReference>
<feature type="binding site" evidence="6">
    <location>
        <position position="232"/>
    </location>
    <ligand>
        <name>AMP</name>
        <dbReference type="ChEBI" id="CHEBI:456215"/>
    </ligand>
</feature>
<dbReference type="GO" id="GO:0052856">
    <property type="term" value="F:NAD(P)HX epimerase activity"/>
    <property type="evidence" value="ECO:0007669"/>
    <property type="project" value="TreeGrafter"/>
</dbReference>
<comment type="subunit">
    <text evidence="6">Homotetramer.</text>
</comment>
<evidence type="ECO:0000256" key="4">
    <source>
        <dbReference type="ARBA" id="ARBA00023027"/>
    </source>
</evidence>
<feature type="binding site" evidence="6">
    <location>
        <position position="166"/>
    </location>
    <ligand>
        <name>(6S)-NADPHX</name>
        <dbReference type="ChEBI" id="CHEBI:64076"/>
    </ligand>
</feature>
<dbReference type="PROSITE" id="PS01050">
    <property type="entry name" value="YJEF_C_2"/>
    <property type="match status" value="1"/>
</dbReference>
<dbReference type="InterPro" id="IPR029056">
    <property type="entry name" value="Ribokinase-like"/>
</dbReference>